<dbReference type="EMBL" id="JARPUR010000006">
    <property type="protein sequence ID" value="KAK4874058.1"/>
    <property type="molecule type" value="Genomic_DNA"/>
</dbReference>
<dbReference type="Proteomes" id="UP001353858">
    <property type="component" value="Unassembled WGS sequence"/>
</dbReference>
<evidence type="ECO:0000313" key="1">
    <source>
        <dbReference type="EMBL" id="KAK4874058.1"/>
    </source>
</evidence>
<sequence>MAVLKSTNFKTVYECPDKGVNIQIETKKLKIIKSNRERLIPVVKTIMLCGRENIPLRGHRDDSELSDEIGQGKFRVLLHFRMDAGNSNLQKHLETAPKNATYLSKTSQNKLIENCHSLIMKNVKTKSKLCDGGVNMPGMFNGVQARLKQIQPLAVYMHCAAHKLNLAVVKACSLPSVRNMMGVAGSVTNYVRESAKRLELIKEAFLEKHPKKKSVKLKSLSDTRWLERHDAFLQFKELCNCIVLFLEEMTRNSPSSQSASFYDLISSYL</sequence>
<organism evidence="1 2">
    <name type="scientific">Aquatica leii</name>
    <dbReference type="NCBI Taxonomy" id="1421715"/>
    <lineage>
        <taxon>Eukaryota</taxon>
        <taxon>Metazoa</taxon>
        <taxon>Ecdysozoa</taxon>
        <taxon>Arthropoda</taxon>
        <taxon>Hexapoda</taxon>
        <taxon>Insecta</taxon>
        <taxon>Pterygota</taxon>
        <taxon>Neoptera</taxon>
        <taxon>Endopterygota</taxon>
        <taxon>Coleoptera</taxon>
        <taxon>Polyphaga</taxon>
        <taxon>Elateriformia</taxon>
        <taxon>Elateroidea</taxon>
        <taxon>Lampyridae</taxon>
        <taxon>Luciolinae</taxon>
        <taxon>Aquatica</taxon>
    </lineage>
</organism>
<keyword evidence="2" id="KW-1185">Reference proteome</keyword>
<comment type="caution">
    <text evidence="1">The sequence shown here is derived from an EMBL/GenBank/DDBJ whole genome shotgun (WGS) entry which is preliminary data.</text>
</comment>
<dbReference type="PANTHER" id="PTHR46289:SF14">
    <property type="entry name" value="DUF4371 DOMAIN-CONTAINING PROTEIN"/>
    <property type="match status" value="1"/>
</dbReference>
<reference evidence="2" key="1">
    <citation type="submission" date="2023-01" db="EMBL/GenBank/DDBJ databases">
        <title>Key to firefly adult light organ development and bioluminescence: homeobox transcription factors regulate luciferase expression and transportation to peroxisome.</title>
        <authorList>
            <person name="Fu X."/>
        </authorList>
    </citation>
    <scope>NUCLEOTIDE SEQUENCE [LARGE SCALE GENOMIC DNA]</scope>
</reference>
<dbReference type="AlphaFoldDB" id="A0AAN7P2T3"/>
<accession>A0AAN7P2T3</accession>
<evidence type="ECO:0000313" key="2">
    <source>
        <dbReference type="Proteomes" id="UP001353858"/>
    </source>
</evidence>
<name>A0AAN7P2T3_9COLE</name>
<protein>
    <recommendedName>
        <fullName evidence="3">DUF4371 domain-containing protein</fullName>
    </recommendedName>
</protein>
<proteinExistence type="predicted"/>
<dbReference type="PANTHER" id="PTHR46289">
    <property type="entry name" value="52 KDA REPRESSOR OF THE INHIBITOR OF THE PROTEIN KINASE-LIKE PROTEIN-RELATED"/>
    <property type="match status" value="1"/>
</dbReference>
<gene>
    <name evidence="1" type="ORF">RN001_013418</name>
</gene>
<evidence type="ECO:0008006" key="3">
    <source>
        <dbReference type="Google" id="ProtNLM"/>
    </source>
</evidence>
<dbReference type="InterPro" id="IPR052958">
    <property type="entry name" value="IFN-induced_PKR_regulator"/>
</dbReference>